<organism evidence="3 4">
    <name type="scientific">Marinomonas alcarazii</name>
    <dbReference type="NCBI Taxonomy" id="491949"/>
    <lineage>
        <taxon>Bacteria</taxon>
        <taxon>Pseudomonadati</taxon>
        <taxon>Pseudomonadota</taxon>
        <taxon>Gammaproteobacteria</taxon>
        <taxon>Oceanospirillales</taxon>
        <taxon>Oceanospirillaceae</taxon>
        <taxon>Marinomonas</taxon>
    </lineage>
</organism>
<gene>
    <name evidence="3" type="ORF">DFP75_10944</name>
</gene>
<keyword evidence="1" id="KW-1133">Transmembrane helix</keyword>
<comment type="caution">
    <text evidence="3">The sequence shown here is derived from an EMBL/GenBank/DDBJ whole genome shotgun (WGS) entry which is preliminary data.</text>
</comment>
<feature type="transmembrane region" description="Helical" evidence="1">
    <location>
        <begin position="80"/>
        <end position="107"/>
    </location>
</feature>
<protein>
    <submittedName>
        <fullName evidence="3">Tripartite tricarboxylate transporter TctB family protein</fullName>
    </submittedName>
</protein>
<accession>A0A318URZ9</accession>
<keyword evidence="1" id="KW-0472">Membrane</keyword>
<dbReference type="InterPro" id="IPR009936">
    <property type="entry name" value="DUF1468"/>
</dbReference>
<dbReference type="Proteomes" id="UP000247551">
    <property type="component" value="Unassembled WGS sequence"/>
</dbReference>
<feature type="transmembrane region" description="Helical" evidence="1">
    <location>
        <begin position="7"/>
        <end position="25"/>
    </location>
</feature>
<dbReference type="EMBL" id="QKLW01000009">
    <property type="protein sequence ID" value="PYF79214.1"/>
    <property type="molecule type" value="Genomic_DNA"/>
</dbReference>
<dbReference type="Pfam" id="PF07331">
    <property type="entry name" value="TctB"/>
    <property type="match status" value="1"/>
</dbReference>
<name>A0A318URZ9_9GAMM</name>
<feature type="transmembrane region" description="Helical" evidence="1">
    <location>
        <begin position="37"/>
        <end position="59"/>
    </location>
</feature>
<feature type="domain" description="DUF1468" evidence="2">
    <location>
        <begin position="12"/>
        <end position="145"/>
    </location>
</feature>
<evidence type="ECO:0000313" key="3">
    <source>
        <dbReference type="EMBL" id="PYF79214.1"/>
    </source>
</evidence>
<feature type="transmembrane region" description="Helical" evidence="1">
    <location>
        <begin position="119"/>
        <end position="140"/>
    </location>
</feature>
<evidence type="ECO:0000256" key="1">
    <source>
        <dbReference type="SAM" id="Phobius"/>
    </source>
</evidence>
<evidence type="ECO:0000259" key="2">
    <source>
        <dbReference type="Pfam" id="PF07331"/>
    </source>
</evidence>
<evidence type="ECO:0000313" key="4">
    <source>
        <dbReference type="Proteomes" id="UP000247551"/>
    </source>
</evidence>
<keyword evidence="1" id="KW-0812">Transmembrane</keyword>
<dbReference type="AlphaFoldDB" id="A0A318URZ9"/>
<dbReference type="RefSeq" id="WP_110576921.1">
    <property type="nucleotide sequence ID" value="NZ_QKLW01000009.1"/>
</dbReference>
<reference evidence="3 4" key="1">
    <citation type="submission" date="2018-06" db="EMBL/GenBank/DDBJ databases">
        <title>Genomic Encyclopedia of Type Strains, Phase III (KMG-III): the genomes of soil and plant-associated and newly described type strains.</title>
        <authorList>
            <person name="Whitman W."/>
        </authorList>
    </citation>
    <scope>NUCLEOTIDE SEQUENCE [LARGE SCALE GENOMIC DNA]</scope>
    <source>
        <strain evidence="3 4">CECT 7730</strain>
    </source>
</reference>
<keyword evidence="4" id="KW-1185">Reference proteome</keyword>
<proteinExistence type="predicted"/>
<sequence length="157" mass="17656">MSFRMAECYAALGMILLVVFGWFQISDLPTDARMFPAALLLIIGVLSAALLVRGIIGKAAHFYNQEAKNWRFAISSKRMLIGFAMLALYFLILPYLGFFTTSFILIISMARGAGYNKPIPLFFSAVGFCLFVYTIFVALFERPLPEEFFITLLSTSF</sequence>